<name>M2YD02_9MICC</name>
<evidence type="ECO:0008006" key="4">
    <source>
        <dbReference type="Google" id="ProtNLM"/>
    </source>
</evidence>
<protein>
    <recommendedName>
        <fullName evidence="4">MT0933-like antitoxin protein</fullName>
    </recommendedName>
</protein>
<dbReference type="Proteomes" id="UP000009877">
    <property type="component" value="Unassembled WGS sequence"/>
</dbReference>
<dbReference type="InterPro" id="IPR028037">
    <property type="entry name" value="Antitoxin_Rv0909/MT0933"/>
</dbReference>
<keyword evidence="3" id="KW-1185">Reference proteome</keyword>
<reference evidence="2 3" key="1">
    <citation type="journal article" date="2014" name="Genome Announc.">
        <title>Draft Genome Sequence of Kocuria palustris PEL.</title>
        <authorList>
            <person name="Sharma G."/>
            <person name="Khatri I."/>
            <person name="Subramanian S."/>
        </authorList>
    </citation>
    <scope>NUCLEOTIDE SEQUENCE [LARGE SCALE GENOMIC DNA]</scope>
    <source>
        <strain evidence="2 3">PEL</strain>
    </source>
</reference>
<accession>M2YD02</accession>
<dbReference type="EMBL" id="ANHZ02000014">
    <property type="protein sequence ID" value="EME36499.1"/>
    <property type="molecule type" value="Genomic_DNA"/>
</dbReference>
<dbReference type="Pfam" id="PF14013">
    <property type="entry name" value="MT0933_antitox"/>
    <property type="match status" value="1"/>
</dbReference>
<proteinExistence type="predicted"/>
<evidence type="ECO:0000256" key="1">
    <source>
        <dbReference type="SAM" id="MobiDB-lite"/>
    </source>
</evidence>
<gene>
    <name evidence="2" type="ORF">C884_00486</name>
</gene>
<comment type="caution">
    <text evidence="2">The sequence shown here is derived from an EMBL/GenBank/DDBJ whole genome shotgun (WGS) entry which is preliminary data.</text>
</comment>
<evidence type="ECO:0000313" key="3">
    <source>
        <dbReference type="Proteomes" id="UP000009877"/>
    </source>
</evidence>
<dbReference type="AlphaFoldDB" id="M2YD02"/>
<evidence type="ECO:0000313" key="2">
    <source>
        <dbReference type="EMBL" id="EME36499.1"/>
    </source>
</evidence>
<sequence>MREETIMVDLGGMADKAKQAASDNPEAVDKAADTANDKTGGQHEDQINSAKDKLTGGNDDN</sequence>
<feature type="compositionally biased region" description="Basic and acidic residues" evidence="1">
    <location>
        <begin position="27"/>
        <end position="54"/>
    </location>
</feature>
<organism evidence="2 3">
    <name type="scientific">Kocuria palustris PEL</name>
    <dbReference type="NCBI Taxonomy" id="1236550"/>
    <lineage>
        <taxon>Bacteria</taxon>
        <taxon>Bacillati</taxon>
        <taxon>Actinomycetota</taxon>
        <taxon>Actinomycetes</taxon>
        <taxon>Micrococcales</taxon>
        <taxon>Micrococcaceae</taxon>
        <taxon>Kocuria</taxon>
    </lineage>
</organism>
<feature type="region of interest" description="Disordered" evidence="1">
    <location>
        <begin position="1"/>
        <end position="61"/>
    </location>
</feature>